<feature type="compositionally biased region" description="Basic and acidic residues" evidence="1">
    <location>
        <begin position="277"/>
        <end position="289"/>
    </location>
</feature>
<feature type="compositionally biased region" description="Basic and acidic residues" evidence="1">
    <location>
        <begin position="237"/>
        <end position="248"/>
    </location>
</feature>
<accession>A0AAV1JNW7</accession>
<evidence type="ECO:0000313" key="4">
    <source>
        <dbReference type="Proteomes" id="UP001497472"/>
    </source>
</evidence>
<protein>
    <submittedName>
        <fullName evidence="3">Uncharacterized protein</fullName>
    </submittedName>
</protein>
<dbReference type="EMBL" id="CAVLEF010000122">
    <property type="protein sequence ID" value="CAK1551164.1"/>
    <property type="molecule type" value="Genomic_DNA"/>
</dbReference>
<proteinExistence type="predicted"/>
<organism evidence="3 4">
    <name type="scientific">Leptosia nina</name>
    <dbReference type="NCBI Taxonomy" id="320188"/>
    <lineage>
        <taxon>Eukaryota</taxon>
        <taxon>Metazoa</taxon>
        <taxon>Ecdysozoa</taxon>
        <taxon>Arthropoda</taxon>
        <taxon>Hexapoda</taxon>
        <taxon>Insecta</taxon>
        <taxon>Pterygota</taxon>
        <taxon>Neoptera</taxon>
        <taxon>Endopterygota</taxon>
        <taxon>Lepidoptera</taxon>
        <taxon>Glossata</taxon>
        <taxon>Ditrysia</taxon>
        <taxon>Papilionoidea</taxon>
        <taxon>Pieridae</taxon>
        <taxon>Pierinae</taxon>
        <taxon>Leptosia</taxon>
    </lineage>
</organism>
<feature type="compositionally biased region" description="Basic and acidic residues" evidence="1">
    <location>
        <begin position="261"/>
        <end position="270"/>
    </location>
</feature>
<gene>
    <name evidence="3" type="ORF">LNINA_LOCUS10328</name>
</gene>
<sequence>MKYLSLPLFLSNIVLTKYSTTAQTFDKFLYLNPWKTIQSKVPTIIDLDEAGTLKSKRINIHQIVNLTESKNLHLVKSGFYNASNSFNEGRGIGSTLWGWITYPFTWWSYGDDIPDNDSAIVPPPNGPVESIEIGKRNVTVWCNDQTCTTMRCDIFGCTNITCNIYDTDLNGECRIYNTNHIDETVPKPVETPGKPVSVVKPEEQKPESESKPQEQESKPVADIPKPMEPLEPQSKPQPEEGKTEDKENPPQNPQSIDAQANEDKPIELEKMLSATVGEDKNKDPAIKNK</sequence>
<dbReference type="AlphaFoldDB" id="A0AAV1JNW7"/>
<feature type="signal peptide" evidence="2">
    <location>
        <begin position="1"/>
        <end position="22"/>
    </location>
</feature>
<comment type="caution">
    <text evidence="3">The sequence shown here is derived from an EMBL/GenBank/DDBJ whole genome shotgun (WGS) entry which is preliminary data.</text>
</comment>
<name>A0AAV1JNW7_9NEOP</name>
<feature type="compositionally biased region" description="Basic and acidic residues" evidence="1">
    <location>
        <begin position="200"/>
        <end position="219"/>
    </location>
</feature>
<keyword evidence="2" id="KW-0732">Signal</keyword>
<dbReference type="Proteomes" id="UP001497472">
    <property type="component" value="Unassembled WGS sequence"/>
</dbReference>
<feature type="region of interest" description="Disordered" evidence="1">
    <location>
        <begin position="183"/>
        <end position="289"/>
    </location>
</feature>
<reference evidence="3 4" key="1">
    <citation type="submission" date="2023-11" db="EMBL/GenBank/DDBJ databases">
        <authorList>
            <person name="Okamura Y."/>
        </authorList>
    </citation>
    <scope>NUCLEOTIDE SEQUENCE [LARGE SCALE GENOMIC DNA]</scope>
</reference>
<evidence type="ECO:0000256" key="2">
    <source>
        <dbReference type="SAM" id="SignalP"/>
    </source>
</evidence>
<evidence type="ECO:0000313" key="3">
    <source>
        <dbReference type="EMBL" id="CAK1551164.1"/>
    </source>
</evidence>
<keyword evidence="4" id="KW-1185">Reference proteome</keyword>
<feature type="chain" id="PRO_5043393294" evidence="2">
    <location>
        <begin position="23"/>
        <end position="289"/>
    </location>
</feature>
<evidence type="ECO:0000256" key="1">
    <source>
        <dbReference type="SAM" id="MobiDB-lite"/>
    </source>
</evidence>